<dbReference type="Proteomes" id="UP000256964">
    <property type="component" value="Unassembled WGS sequence"/>
</dbReference>
<feature type="domain" description="BTB" evidence="2">
    <location>
        <begin position="23"/>
        <end position="91"/>
    </location>
</feature>
<protein>
    <recommendedName>
        <fullName evidence="2">BTB domain-containing protein</fullName>
    </recommendedName>
</protein>
<feature type="region of interest" description="Disordered" evidence="1">
    <location>
        <begin position="410"/>
        <end position="451"/>
    </location>
</feature>
<dbReference type="STRING" id="139420.A0A371DNW5"/>
<dbReference type="InterPro" id="IPR000210">
    <property type="entry name" value="BTB/POZ_dom"/>
</dbReference>
<accession>A0A371DNW5</accession>
<organism evidence="3 4">
    <name type="scientific">Lentinus brumalis</name>
    <dbReference type="NCBI Taxonomy" id="2498619"/>
    <lineage>
        <taxon>Eukaryota</taxon>
        <taxon>Fungi</taxon>
        <taxon>Dikarya</taxon>
        <taxon>Basidiomycota</taxon>
        <taxon>Agaricomycotina</taxon>
        <taxon>Agaricomycetes</taxon>
        <taxon>Polyporales</taxon>
        <taxon>Polyporaceae</taxon>
        <taxon>Lentinus</taxon>
    </lineage>
</organism>
<dbReference type="EMBL" id="KZ857385">
    <property type="protein sequence ID" value="RDX54221.1"/>
    <property type="molecule type" value="Genomic_DNA"/>
</dbReference>
<keyword evidence="4" id="KW-1185">Reference proteome</keyword>
<evidence type="ECO:0000256" key="1">
    <source>
        <dbReference type="SAM" id="MobiDB-lite"/>
    </source>
</evidence>
<evidence type="ECO:0000259" key="2">
    <source>
        <dbReference type="PROSITE" id="PS50097"/>
    </source>
</evidence>
<dbReference type="PROSITE" id="PS50097">
    <property type="entry name" value="BTB"/>
    <property type="match status" value="1"/>
</dbReference>
<evidence type="ECO:0000313" key="3">
    <source>
        <dbReference type="EMBL" id="RDX54221.1"/>
    </source>
</evidence>
<dbReference type="AlphaFoldDB" id="A0A371DNW5"/>
<gene>
    <name evidence="3" type="ORF">OH76DRAFT_1479235</name>
</gene>
<evidence type="ECO:0000313" key="4">
    <source>
        <dbReference type="Proteomes" id="UP000256964"/>
    </source>
</evidence>
<dbReference type="OrthoDB" id="3164835at2759"/>
<proteinExistence type="predicted"/>
<reference evidence="3 4" key="1">
    <citation type="journal article" date="2018" name="Biotechnol. Biofuels">
        <title>Integrative visual omics of the white-rot fungus Polyporus brumalis exposes the biotechnological potential of its oxidative enzymes for delignifying raw plant biomass.</title>
        <authorList>
            <person name="Miyauchi S."/>
            <person name="Rancon A."/>
            <person name="Drula E."/>
            <person name="Hage H."/>
            <person name="Chaduli D."/>
            <person name="Favel A."/>
            <person name="Grisel S."/>
            <person name="Henrissat B."/>
            <person name="Herpoel-Gimbert I."/>
            <person name="Ruiz-Duenas F.J."/>
            <person name="Chevret D."/>
            <person name="Hainaut M."/>
            <person name="Lin J."/>
            <person name="Wang M."/>
            <person name="Pangilinan J."/>
            <person name="Lipzen A."/>
            <person name="Lesage-Meessen L."/>
            <person name="Navarro D."/>
            <person name="Riley R."/>
            <person name="Grigoriev I.V."/>
            <person name="Zhou S."/>
            <person name="Raouche S."/>
            <person name="Rosso M.N."/>
        </authorList>
    </citation>
    <scope>NUCLEOTIDE SEQUENCE [LARGE SCALE GENOMIC DNA]</scope>
    <source>
        <strain evidence="3 4">BRFM 1820</strain>
    </source>
</reference>
<sequence length="534" mass="59137">MSTTGGSTSTVCYAQPPFNNPAGEIVLRSRDGVLFRLRKDILIEASPVFAELVTQALSEPLTAPIKNEDGKPTIDVPESSDIFDPLLRICYPTADPILADIKDVRLVLGAALKYQMEEATSVMKRKLLSYLGDQPLRVWAAACLLHLKEESREAATILLSQEIPAGTPPEFDEVSTGDYFRLNQFHRAGGKVAENFKFSEPSLESATATAPPKESARERPIPYQSRPYADIVCRSSDGVDFETHRIILAMSSPVLSDQMASFFTTYSPPDTSLPSGSRGLPVIMMDAKAAILGPVLELCYILGYTTTRPLNLRVAISMTSCAQRYKMQNVCAYIQRCTNWHPPSSSRDALSGYLLASRKGLAEIAKEMLRHLRGDLFEYGYVPEMEKTPASVYHRLMINRRQSLAAMSRLAAVPPSPSSTRSTPPTPKPERPVRVGQPSPERPKVIAPTSTPPPTIDDPWLHSLWQSVVQGLSALGPGKRIHDLVPGLQQMFRESLQHKIWCKRCGPFVNTILEIHELHWKARSSVVDFDNKLS</sequence>
<dbReference type="Gene3D" id="3.30.710.10">
    <property type="entry name" value="Potassium Channel Kv1.1, Chain A"/>
    <property type="match status" value="2"/>
</dbReference>
<dbReference type="SMART" id="SM00225">
    <property type="entry name" value="BTB"/>
    <property type="match status" value="2"/>
</dbReference>
<dbReference type="Pfam" id="PF00651">
    <property type="entry name" value="BTB"/>
    <property type="match status" value="2"/>
</dbReference>
<name>A0A371DNW5_9APHY</name>
<dbReference type="InterPro" id="IPR011333">
    <property type="entry name" value="SKP1/BTB/POZ_sf"/>
</dbReference>
<dbReference type="SUPFAM" id="SSF54695">
    <property type="entry name" value="POZ domain"/>
    <property type="match status" value="1"/>
</dbReference>